<accession>A0AA36DGP4</accession>
<dbReference type="EMBL" id="CATQJA010002707">
    <property type="protein sequence ID" value="CAJ0586006.1"/>
    <property type="molecule type" value="Genomic_DNA"/>
</dbReference>
<protein>
    <submittedName>
        <fullName evidence="1">Uncharacterized protein</fullName>
    </submittedName>
</protein>
<evidence type="ECO:0000313" key="1">
    <source>
        <dbReference type="EMBL" id="CAJ0586006.1"/>
    </source>
</evidence>
<comment type="caution">
    <text evidence="1">The sequence shown here is derived from an EMBL/GenBank/DDBJ whole genome shotgun (WGS) entry which is preliminary data.</text>
</comment>
<organism evidence="1 2">
    <name type="scientific">Mesorhabditis spiculigera</name>
    <dbReference type="NCBI Taxonomy" id="96644"/>
    <lineage>
        <taxon>Eukaryota</taxon>
        <taxon>Metazoa</taxon>
        <taxon>Ecdysozoa</taxon>
        <taxon>Nematoda</taxon>
        <taxon>Chromadorea</taxon>
        <taxon>Rhabditida</taxon>
        <taxon>Rhabditina</taxon>
        <taxon>Rhabditomorpha</taxon>
        <taxon>Rhabditoidea</taxon>
        <taxon>Rhabditidae</taxon>
        <taxon>Mesorhabditinae</taxon>
        <taxon>Mesorhabditis</taxon>
    </lineage>
</organism>
<keyword evidence="2" id="KW-1185">Reference proteome</keyword>
<dbReference type="AlphaFoldDB" id="A0AA36DGP4"/>
<name>A0AA36DGP4_9BILA</name>
<proteinExistence type="predicted"/>
<feature type="non-terminal residue" evidence="1">
    <location>
        <position position="153"/>
    </location>
</feature>
<gene>
    <name evidence="1" type="ORF">MSPICULIGERA_LOCUS24014</name>
</gene>
<evidence type="ECO:0000313" key="2">
    <source>
        <dbReference type="Proteomes" id="UP001177023"/>
    </source>
</evidence>
<dbReference type="Proteomes" id="UP001177023">
    <property type="component" value="Unassembled WGS sequence"/>
</dbReference>
<reference evidence="1" key="1">
    <citation type="submission" date="2023-06" db="EMBL/GenBank/DDBJ databases">
        <authorList>
            <person name="Delattre M."/>
        </authorList>
    </citation>
    <scope>NUCLEOTIDE SEQUENCE</scope>
    <source>
        <strain evidence="1">AF72</strain>
    </source>
</reference>
<sequence length="153" mass="17609">MARRFQLLPRLQRCFLRKPKGPNNQLQFLRQFPYYANESCEQVRNKLPVVDCPGSVCIKAVIKEAPAKRDVCVEGGAIVRDCWSRVMGSEAFPLFPPKTKKPHVRLVDPSWGDHPEETLGYIYTCHGFLCNSSTTYNYLRLIIVTLIFGGFWR</sequence>